<evidence type="ECO:0000256" key="1">
    <source>
        <dbReference type="ARBA" id="ARBA00022553"/>
    </source>
</evidence>
<evidence type="ECO:0000313" key="8">
    <source>
        <dbReference type="Proteomes" id="UP001159042"/>
    </source>
</evidence>
<proteinExistence type="predicted"/>
<organism evidence="7 8">
    <name type="scientific">Exocentrus adspersus</name>
    <dbReference type="NCBI Taxonomy" id="1586481"/>
    <lineage>
        <taxon>Eukaryota</taxon>
        <taxon>Metazoa</taxon>
        <taxon>Ecdysozoa</taxon>
        <taxon>Arthropoda</taxon>
        <taxon>Hexapoda</taxon>
        <taxon>Insecta</taxon>
        <taxon>Pterygota</taxon>
        <taxon>Neoptera</taxon>
        <taxon>Endopterygota</taxon>
        <taxon>Coleoptera</taxon>
        <taxon>Polyphaga</taxon>
        <taxon>Cucujiformia</taxon>
        <taxon>Chrysomeloidea</taxon>
        <taxon>Cerambycidae</taxon>
        <taxon>Lamiinae</taxon>
        <taxon>Acanthocinini</taxon>
        <taxon>Exocentrus</taxon>
    </lineage>
</organism>
<dbReference type="GO" id="GO:0030496">
    <property type="term" value="C:midbody"/>
    <property type="evidence" value="ECO:0007669"/>
    <property type="project" value="TreeGrafter"/>
</dbReference>
<dbReference type="SUPFAM" id="SSF57903">
    <property type="entry name" value="FYVE/PHD zinc finger"/>
    <property type="match status" value="1"/>
</dbReference>
<feature type="domain" description="FYVE-type" evidence="6">
    <location>
        <begin position="1220"/>
        <end position="1280"/>
    </location>
</feature>
<dbReference type="Pfam" id="PF01363">
    <property type="entry name" value="FYVE"/>
    <property type="match status" value="1"/>
</dbReference>
<dbReference type="InterPro" id="IPR013083">
    <property type="entry name" value="Znf_RING/FYVE/PHD"/>
</dbReference>
<dbReference type="InterPro" id="IPR000306">
    <property type="entry name" value="Znf_FYVE"/>
</dbReference>
<sequence length="2041" mass="237178">MDEILIGIENLLKIEHGEKTKMQTWFYRIFCKYGFDNENEIYLREYILPKIQQLYDRHVLRKDILYLTLIAYSNIGVLKQCIEYDKYVYKLRTRDACSLSDYSIFKGKHWIYECLTTYNEITESFNENVSQRILSLKIIGCTNDLKISLGEVVTLLKSIDITYLDTFWSFYIKNVNYLMKIVDFCKDSASSLDVDEVFYYALEHSTLEAFSKYLDIPKLQWEEMLHTINEEEDLHHNDNLQSRHFLSFFVLGNVFKLILPTGNIMEVNINELLYDLKLKILSIKNLSLQVEILENIFVILFVKSDHIVENNLESRFICNEKQIRLILYFLKMVMDDIKLLNAFNKKSEEFVKFNTLNKSVADAIWRIELIENVKEQRKYETNLLRYMLAPPESLIYMCIKRADFKRAQQVLEIFGFKKTFISAEIECIEKFQLLRKELKRYFKLCDVQKGDTKTSVPSTESVLITMVENFFKSYTTPFNHEAEQFVTDKSKEKKFLDHLKYENEAFMDTFDLAITQPKNVEHCSSLIRLAFDKRNLDKDTYSSYNTFCTKLHNLWKEIGYNKKLTLSDIIISPYHSLDLTVYKNEEDFYVNLAELYKEFNSNMNIDENGFLNSNHPSHKSFLKLDLMCNKFVELSRENEDNVKYLEKLYTYLKAFSKVFYIEQDSSEIVSKGKNVSYFNLLYHNRSGLMGKLLFERHLDPTEFEKYFGKLKLDYLYHVIGNCFPTINLHSQENVSKEELYPENNIYTPSKSIITYILKRNWLLAFILSEMHKIEDVKIDVGEVRVQSFLRYMKLPRVQNLKVLFDDNEITTALQNEISIQKVSHYIDAKILKSDYLTSSQYSQNSNDSFEAAQEILEDVIKSTNWKELYDIVDSIPANQLRKASVLTHLKDMILMNLVQDRFEINYFKYVQFISDKDVRLSTILCNLKQWPGNFCIDVIKSEITKFESVQGTHITELKMWLHQIQLCEELKSILEVQNWFKAFEICHDDPAKVISKLILADNKIHPLLEFIRLYKPNEDLLVKIDENYFTTIFGTCDCYTPIKTLLDNLPYNHSLKICYNLLKVLRDLDHLQFVVNYLLNNVNYDLLKNIQISLKMLSGFAQIEQEQMLCLIQDPLSIIEVLVMNTKLDKLSTVLDIIKSEVTFIEFTENKQFIEDIDEVLRRYAEKSLDFRVITQPNPRLLRSPEYKLMQSIDSLSLCSENRGFVMPDEVPTKEEWVPNNEVLDCMCCRKIVFSMFNRRHHCRRCGRVVCYNCSTHRMLIPTYADILVRVCEDCYRLTVGESTTSELTDTVSTKSVIYDYWLLTDDPEHNKIVREEFSFEHAPSVSLCLSVMKYHSKSIKYPKFLLDQCEIMLKLLQPSQEPIQEVDYLLVIKMLKSLAIAAKMMSVECNLTYGTSSADRILSQAELLGLLAERGCLSLLPVSTTQRSLFIDASVIRKLRDRLLEREQWNLALEVSTKTGLDVTGVFAAWGKSCLKAGSLVLAREKFQKCFEKTGHYDSISDTNSSEFDMSQDSLDRTRTISKTSHLSAVPESKPPKNPPFLNEIIYILESKTISVSPEVIKQVQEQRFVGFSLSSSQNLTNVSQMDAPMCIINKLRNLQNIANGNYYQFVENNKLNIHHTPPSIDNMFYNECVYYLTRYGTHQSLLEFYIKHGDIAKALNYIIDNQLSAEIFIDIYIQCLKDGIINILQEHMLSIDPSLTLWKEYLQNICRHLEKHNMLHSLYQLQQFMGDFVRAAMTCIRFYQDNVKCFSDLLANASFLQKAEEYLRAVLVQDQWVEVASVGRQSTASGNSYEEKSLTNPSLVMKMTSQEINKCIDTIWRQKEVVTFLAGCEVSNVKPMDVLCGILQIEDTSSLLGGKHIKIPTLFGTAQEKIQLAVLTIICGNNVDDGFNIALGIIQDFKLKPAKVYCEAGKQLAKSTQYSAIGQLVNCIKHSSSIKDDAITDMCDEMLTHAVATFTKANVTGAKVEDLIRLISDRGTKISAYIEAKQLKTAYFLAVKYKRMSDIRRILREADLLNQPSIKALCQKVLLSHSHSSTH</sequence>
<protein>
    <recommendedName>
        <fullName evidence="6">FYVE-type domain-containing protein</fullName>
    </recommendedName>
</protein>
<dbReference type="PANTHER" id="PTHR46591:SF1">
    <property type="entry name" value="ZINC FINGER FYVE DOMAIN-CONTAINING PROTEIN 26"/>
    <property type="match status" value="1"/>
</dbReference>
<dbReference type="InterPro" id="IPR028730">
    <property type="entry name" value="ZFYVE26"/>
</dbReference>
<dbReference type="GO" id="GO:0008270">
    <property type="term" value="F:zinc ion binding"/>
    <property type="evidence" value="ECO:0007669"/>
    <property type="project" value="UniProtKB-KW"/>
</dbReference>
<dbReference type="GO" id="GO:0032465">
    <property type="term" value="P:regulation of cytokinesis"/>
    <property type="evidence" value="ECO:0007669"/>
    <property type="project" value="TreeGrafter"/>
</dbReference>
<keyword evidence="3 5" id="KW-0863">Zinc-finger</keyword>
<dbReference type="GO" id="GO:0000281">
    <property type="term" value="P:mitotic cytokinesis"/>
    <property type="evidence" value="ECO:0007669"/>
    <property type="project" value="InterPro"/>
</dbReference>
<dbReference type="EMBL" id="JANEYG010000001">
    <property type="protein sequence ID" value="KAJ8925266.1"/>
    <property type="molecule type" value="Genomic_DNA"/>
</dbReference>
<dbReference type="Pfam" id="PF25569">
    <property type="entry name" value="TPR_ZFYVE26"/>
    <property type="match status" value="1"/>
</dbReference>
<evidence type="ECO:0000256" key="2">
    <source>
        <dbReference type="ARBA" id="ARBA00022723"/>
    </source>
</evidence>
<evidence type="ECO:0000256" key="4">
    <source>
        <dbReference type="ARBA" id="ARBA00022833"/>
    </source>
</evidence>
<dbReference type="SMART" id="SM00064">
    <property type="entry name" value="FYVE"/>
    <property type="match status" value="1"/>
</dbReference>
<name>A0AAV8WGA5_9CUCU</name>
<keyword evidence="4" id="KW-0862">Zinc</keyword>
<keyword evidence="8" id="KW-1185">Reference proteome</keyword>
<dbReference type="GO" id="GO:0000724">
    <property type="term" value="P:double-strand break repair via homologous recombination"/>
    <property type="evidence" value="ECO:0007669"/>
    <property type="project" value="InterPro"/>
</dbReference>
<evidence type="ECO:0000313" key="7">
    <source>
        <dbReference type="EMBL" id="KAJ8925266.1"/>
    </source>
</evidence>
<dbReference type="GO" id="GO:0032266">
    <property type="term" value="F:phosphatidylinositol-3-phosphate binding"/>
    <property type="evidence" value="ECO:0007669"/>
    <property type="project" value="InterPro"/>
</dbReference>
<evidence type="ECO:0000259" key="6">
    <source>
        <dbReference type="PROSITE" id="PS50178"/>
    </source>
</evidence>
<evidence type="ECO:0000256" key="3">
    <source>
        <dbReference type="ARBA" id="ARBA00022771"/>
    </source>
</evidence>
<comment type="caution">
    <text evidence="7">The sequence shown here is derived from an EMBL/GenBank/DDBJ whole genome shotgun (WGS) entry which is preliminary data.</text>
</comment>
<dbReference type="InterPro" id="IPR011011">
    <property type="entry name" value="Znf_FYVE_PHD"/>
</dbReference>
<keyword evidence="2" id="KW-0479">Metal-binding</keyword>
<reference evidence="7 8" key="1">
    <citation type="journal article" date="2023" name="Insect Mol. Biol.">
        <title>Genome sequencing provides insights into the evolution of gene families encoding plant cell wall-degrading enzymes in longhorned beetles.</title>
        <authorList>
            <person name="Shin N.R."/>
            <person name="Okamura Y."/>
            <person name="Kirsch R."/>
            <person name="Pauchet Y."/>
        </authorList>
    </citation>
    <scope>NUCLEOTIDE SEQUENCE [LARGE SCALE GENOMIC DNA]</scope>
    <source>
        <strain evidence="7">EAD_L_NR</strain>
    </source>
</reference>
<gene>
    <name evidence="7" type="ORF">NQ315_009094</name>
</gene>
<dbReference type="PROSITE" id="PS50178">
    <property type="entry name" value="ZF_FYVE"/>
    <property type="match status" value="1"/>
</dbReference>
<dbReference type="GO" id="GO:0005813">
    <property type="term" value="C:centrosome"/>
    <property type="evidence" value="ECO:0007669"/>
    <property type="project" value="TreeGrafter"/>
</dbReference>
<dbReference type="InterPro" id="IPR017455">
    <property type="entry name" value="Znf_FYVE-rel"/>
</dbReference>
<dbReference type="PANTHER" id="PTHR46591">
    <property type="entry name" value="ZINC FINGER FYVE DOMAIN-CONTAINING PROTEIN 26"/>
    <property type="match status" value="1"/>
</dbReference>
<dbReference type="Proteomes" id="UP001159042">
    <property type="component" value="Unassembled WGS sequence"/>
</dbReference>
<dbReference type="InterPro" id="IPR057946">
    <property type="entry name" value="TPR_ZFYVE26"/>
</dbReference>
<accession>A0AAV8WGA5</accession>
<evidence type="ECO:0000256" key="5">
    <source>
        <dbReference type="PROSITE-ProRule" id="PRU00091"/>
    </source>
</evidence>
<keyword evidence="1" id="KW-0597">Phosphoprotein</keyword>
<dbReference type="Gene3D" id="3.30.40.10">
    <property type="entry name" value="Zinc/RING finger domain, C3HC4 (zinc finger)"/>
    <property type="match status" value="1"/>
</dbReference>
<dbReference type="GO" id="GO:0005765">
    <property type="term" value="C:lysosomal membrane"/>
    <property type="evidence" value="ECO:0007669"/>
    <property type="project" value="TreeGrafter"/>
</dbReference>